<dbReference type="RefSeq" id="WP_147191086.1">
    <property type="nucleotide sequence ID" value="NZ_CP042435.1"/>
</dbReference>
<dbReference type="InterPro" id="IPR002104">
    <property type="entry name" value="Integrase_catalytic"/>
</dbReference>
<keyword evidence="3 5" id="KW-0238">DNA-binding</keyword>
<evidence type="ECO:0000313" key="9">
    <source>
        <dbReference type="Proteomes" id="UP000321533"/>
    </source>
</evidence>
<evidence type="ECO:0000259" key="7">
    <source>
        <dbReference type="PROSITE" id="PS51900"/>
    </source>
</evidence>
<dbReference type="GO" id="GO:0006310">
    <property type="term" value="P:DNA recombination"/>
    <property type="evidence" value="ECO:0007669"/>
    <property type="project" value="UniProtKB-KW"/>
</dbReference>
<dbReference type="SUPFAM" id="SSF56349">
    <property type="entry name" value="DNA breaking-rejoining enzymes"/>
    <property type="match status" value="1"/>
</dbReference>
<protein>
    <submittedName>
        <fullName evidence="8">Site-specific integrase</fullName>
    </submittedName>
</protein>
<dbReference type="InterPro" id="IPR035386">
    <property type="entry name" value="Arm-DNA-bind_5"/>
</dbReference>
<dbReference type="KEGG" id="pgin:FRZ67_16085"/>
<evidence type="ECO:0000256" key="3">
    <source>
        <dbReference type="ARBA" id="ARBA00023125"/>
    </source>
</evidence>
<dbReference type="OrthoDB" id="892893at2"/>
<name>A0A5B8VBV1_9BACT</name>
<feature type="domain" description="Tyr recombinase" evidence="6">
    <location>
        <begin position="208"/>
        <end position="398"/>
    </location>
</feature>
<dbReference type="Gene3D" id="1.10.443.10">
    <property type="entry name" value="Intergrase catalytic core"/>
    <property type="match status" value="1"/>
</dbReference>
<evidence type="ECO:0000256" key="1">
    <source>
        <dbReference type="ARBA" id="ARBA00008857"/>
    </source>
</evidence>
<dbReference type="InterPro" id="IPR044068">
    <property type="entry name" value="CB"/>
</dbReference>
<dbReference type="InterPro" id="IPR010998">
    <property type="entry name" value="Integrase_recombinase_N"/>
</dbReference>
<proteinExistence type="inferred from homology"/>
<accession>A0A5B8VBV1</accession>
<dbReference type="GO" id="GO:0003677">
    <property type="term" value="F:DNA binding"/>
    <property type="evidence" value="ECO:0007669"/>
    <property type="project" value="UniProtKB-UniRule"/>
</dbReference>
<dbReference type="PROSITE" id="PS51898">
    <property type="entry name" value="TYR_RECOMBINASE"/>
    <property type="match status" value="1"/>
</dbReference>
<evidence type="ECO:0000256" key="4">
    <source>
        <dbReference type="ARBA" id="ARBA00023172"/>
    </source>
</evidence>
<dbReference type="Proteomes" id="UP000321533">
    <property type="component" value="Chromosome"/>
</dbReference>
<evidence type="ECO:0000259" key="6">
    <source>
        <dbReference type="PROSITE" id="PS51898"/>
    </source>
</evidence>
<comment type="similarity">
    <text evidence="1">Belongs to the 'phage' integrase family.</text>
</comment>
<dbReference type="AlphaFoldDB" id="A0A5B8VBV1"/>
<feature type="domain" description="Core-binding (CB)" evidence="7">
    <location>
        <begin position="106"/>
        <end position="186"/>
    </location>
</feature>
<dbReference type="CDD" id="cd01185">
    <property type="entry name" value="INTN1_C_like"/>
    <property type="match status" value="1"/>
</dbReference>
<dbReference type="PANTHER" id="PTHR30349:SF64">
    <property type="entry name" value="PROPHAGE INTEGRASE INTD-RELATED"/>
    <property type="match status" value="1"/>
</dbReference>
<evidence type="ECO:0000256" key="2">
    <source>
        <dbReference type="ARBA" id="ARBA00022908"/>
    </source>
</evidence>
<dbReference type="EMBL" id="CP042435">
    <property type="protein sequence ID" value="QEC68749.1"/>
    <property type="molecule type" value="Genomic_DNA"/>
</dbReference>
<dbReference type="Pfam" id="PF00589">
    <property type="entry name" value="Phage_integrase"/>
    <property type="match status" value="1"/>
</dbReference>
<keyword evidence="4" id="KW-0233">DNA recombination</keyword>
<evidence type="ECO:0000256" key="5">
    <source>
        <dbReference type="PROSITE-ProRule" id="PRU01248"/>
    </source>
</evidence>
<sequence>MASVTMIFRKDKVNKQNLAPIHFRIIKNRKISYISSGIMIPIDQWDNDKNKVKSAHKSSARLNSFLANKFAELQDNVLEFETSSNHLTSKMLKEKTFGKKETDFFQLANEILNSYIQENKIGTYDKCTSIIKKMTTYMKEKALPLQEINVEFLIKYETYLRQTMKNKTNTIHKDLKFIRRVFNEAYRRELIEHSQNPFLRYQLKQDKTNRVFLNETELKLIEDVLLPINTRLDLHRDMFVFASYAGGLRVSDMLLLKWSMFDGKNINITIHKTKEQLSIKVPNTGLEIINKYAELRNDTNPYIFPMLPDSLDEKNARELDSAISSATAYINKNLKIITKKCNIIKPCSFHIARHTWACRALQKGISIDKVQKLMGHSAISQTQIYAKIVSTELDNAMDAFN</sequence>
<dbReference type="PANTHER" id="PTHR30349">
    <property type="entry name" value="PHAGE INTEGRASE-RELATED"/>
    <property type="match status" value="1"/>
</dbReference>
<dbReference type="InterPro" id="IPR050090">
    <property type="entry name" value="Tyrosine_recombinase_XerCD"/>
</dbReference>
<evidence type="ECO:0000313" key="8">
    <source>
        <dbReference type="EMBL" id="QEC68749.1"/>
    </source>
</evidence>
<dbReference type="Pfam" id="PF13102">
    <property type="entry name" value="Phage_int_SAM_5"/>
    <property type="match status" value="1"/>
</dbReference>
<organism evidence="8 9">
    <name type="scientific">Panacibacter ginsenosidivorans</name>
    <dbReference type="NCBI Taxonomy" id="1813871"/>
    <lineage>
        <taxon>Bacteria</taxon>
        <taxon>Pseudomonadati</taxon>
        <taxon>Bacteroidota</taxon>
        <taxon>Chitinophagia</taxon>
        <taxon>Chitinophagales</taxon>
        <taxon>Chitinophagaceae</taxon>
        <taxon>Panacibacter</taxon>
    </lineage>
</organism>
<keyword evidence="9" id="KW-1185">Reference proteome</keyword>
<dbReference type="Gene3D" id="1.10.150.130">
    <property type="match status" value="1"/>
</dbReference>
<gene>
    <name evidence="8" type="ORF">FRZ67_16085</name>
</gene>
<dbReference type="Pfam" id="PF17293">
    <property type="entry name" value="Arm-DNA-bind_5"/>
    <property type="match status" value="1"/>
</dbReference>
<dbReference type="PROSITE" id="PS51900">
    <property type="entry name" value="CB"/>
    <property type="match status" value="1"/>
</dbReference>
<keyword evidence="2" id="KW-0229">DNA integration</keyword>
<dbReference type="InterPro" id="IPR025269">
    <property type="entry name" value="SAM-like_dom"/>
</dbReference>
<dbReference type="InterPro" id="IPR011010">
    <property type="entry name" value="DNA_brk_join_enz"/>
</dbReference>
<dbReference type="GO" id="GO:0015074">
    <property type="term" value="P:DNA integration"/>
    <property type="evidence" value="ECO:0007669"/>
    <property type="project" value="UniProtKB-KW"/>
</dbReference>
<dbReference type="InterPro" id="IPR013762">
    <property type="entry name" value="Integrase-like_cat_sf"/>
</dbReference>
<reference evidence="8 9" key="1">
    <citation type="journal article" date="2016" name="Int. J. Syst. Evol. Microbiol.">
        <title>Panacibacter ginsenosidivorans gen. nov., sp. nov., with ginsenoside converting activity isolated from soil of a ginseng field.</title>
        <authorList>
            <person name="Siddiqi M.Z."/>
            <person name="Muhammad Shafi S."/>
            <person name="Choi K.D."/>
            <person name="Im W.T."/>
        </authorList>
    </citation>
    <scope>NUCLEOTIDE SEQUENCE [LARGE SCALE GENOMIC DNA]</scope>
    <source>
        <strain evidence="8 9">Gsoil1550</strain>
    </source>
</reference>